<keyword evidence="1" id="KW-0812">Transmembrane</keyword>
<feature type="transmembrane region" description="Helical" evidence="1">
    <location>
        <begin position="185"/>
        <end position="207"/>
    </location>
</feature>
<evidence type="ECO:0000313" key="3">
    <source>
        <dbReference type="Proteomes" id="UP000319160"/>
    </source>
</evidence>
<feature type="transmembrane region" description="Helical" evidence="1">
    <location>
        <begin position="344"/>
        <end position="364"/>
    </location>
</feature>
<comment type="caution">
    <text evidence="2">The sequence shown here is derived from an EMBL/GenBank/DDBJ whole genome shotgun (WGS) entry which is preliminary data.</text>
</comment>
<proteinExistence type="predicted"/>
<dbReference type="STRING" id="2512241.A0A553HZT9"/>
<gene>
    <name evidence="2" type="ORF">FHL15_005743</name>
</gene>
<dbReference type="EMBL" id="VFLP01000029">
    <property type="protein sequence ID" value="TRX93468.1"/>
    <property type="molecule type" value="Genomic_DNA"/>
</dbReference>
<protein>
    <submittedName>
        <fullName evidence="2">Uncharacterized protein</fullName>
    </submittedName>
</protein>
<reference evidence="3" key="1">
    <citation type="submission" date="2019-06" db="EMBL/GenBank/DDBJ databases">
        <title>Draft genome sequence of the griseofulvin-producing fungus Xylaria cubensis strain G536.</title>
        <authorList>
            <person name="Mead M.E."/>
            <person name="Raja H.A."/>
            <person name="Steenwyk J.L."/>
            <person name="Knowles S.L."/>
            <person name="Oberlies N.H."/>
            <person name="Rokas A."/>
        </authorList>
    </citation>
    <scope>NUCLEOTIDE SEQUENCE [LARGE SCALE GENOMIC DNA]</scope>
    <source>
        <strain evidence="3">G536</strain>
    </source>
</reference>
<keyword evidence="1" id="KW-1133">Transmembrane helix</keyword>
<feature type="transmembrane region" description="Helical" evidence="1">
    <location>
        <begin position="44"/>
        <end position="64"/>
    </location>
</feature>
<keyword evidence="3" id="KW-1185">Reference proteome</keyword>
<dbReference type="OrthoDB" id="3903561at2759"/>
<dbReference type="Proteomes" id="UP000319160">
    <property type="component" value="Unassembled WGS sequence"/>
</dbReference>
<evidence type="ECO:0000256" key="1">
    <source>
        <dbReference type="SAM" id="Phobius"/>
    </source>
</evidence>
<keyword evidence="1" id="KW-0472">Membrane</keyword>
<sequence>MLPLTPLDDPFTVENRSPHGVNNRRYVKEAWQDARADVSTRWPLFFLILWFAGLFTILKILAFLSPPSAACRPDGTFSAFAGYSFWDSSGFFQITLAFGNLSFTEVKVIDITWDVVVGRIGQGILAFFSWRMFADYATVSMETEPMTYKAFTTLFMESGPSLTSTYQLLRDFVVYRRLRSKASTAWVILSMLFVLVWPTFVAAMSGYTPKSGPYIQDFSESLVPYNEFRLLSYIIHDGERINLTSDYPIPYGRQPTDPDDVQKYGFSGQLNDSSQWQNHSLPSTSLNVEPFFVPEVMFEYPNVIPKHNYKPAWTYAHHTYTLKDIIERGACKTIGESFQWGFSYIQLFTILLLLIIWTSGTCLLRYQTHKFPPLQDQPERPRGLRALVLLAEAVKSGLEANGIDPHTLTDRQLNRLIYKNLKGGSASFGFPPRKKRAYNRRFLQWATKNLGWLVIAAGNND</sequence>
<dbReference type="AlphaFoldDB" id="A0A553HZT9"/>
<organism evidence="2 3">
    <name type="scientific">Xylaria flabelliformis</name>
    <dbReference type="NCBI Taxonomy" id="2512241"/>
    <lineage>
        <taxon>Eukaryota</taxon>
        <taxon>Fungi</taxon>
        <taxon>Dikarya</taxon>
        <taxon>Ascomycota</taxon>
        <taxon>Pezizomycotina</taxon>
        <taxon>Sordariomycetes</taxon>
        <taxon>Xylariomycetidae</taxon>
        <taxon>Xylariales</taxon>
        <taxon>Xylariaceae</taxon>
        <taxon>Xylaria</taxon>
    </lineage>
</organism>
<name>A0A553HZT9_9PEZI</name>
<evidence type="ECO:0000313" key="2">
    <source>
        <dbReference type="EMBL" id="TRX93468.1"/>
    </source>
</evidence>
<accession>A0A553HZT9</accession>